<sequence>MADLSGSTQNNPEYTKDEQQRTQDILKHRAGRTKHAHSSVFGPDPKTDIWIKRGQNVLSPSGQWAW</sequence>
<feature type="compositionally biased region" description="Basic and acidic residues" evidence="1">
    <location>
        <begin position="14"/>
        <end position="27"/>
    </location>
</feature>
<evidence type="ECO:0000313" key="2">
    <source>
        <dbReference type="EMBL" id="GFN80406.1"/>
    </source>
</evidence>
<dbReference type="Proteomes" id="UP000735302">
    <property type="component" value="Unassembled WGS sequence"/>
</dbReference>
<evidence type="ECO:0000313" key="3">
    <source>
        <dbReference type="Proteomes" id="UP000735302"/>
    </source>
</evidence>
<keyword evidence="3" id="KW-1185">Reference proteome</keyword>
<evidence type="ECO:0000256" key="1">
    <source>
        <dbReference type="SAM" id="MobiDB-lite"/>
    </source>
</evidence>
<feature type="compositionally biased region" description="Polar residues" evidence="1">
    <location>
        <begin position="1"/>
        <end position="13"/>
    </location>
</feature>
<dbReference type="EMBL" id="BLXT01000825">
    <property type="protein sequence ID" value="GFN80406.1"/>
    <property type="molecule type" value="Genomic_DNA"/>
</dbReference>
<gene>
    <name evidence="2" type="ORF">PoB_000691200</name>
</gene>
<feature type="region of interest" description="Disordered" evidence="1">
    <location>
        <begin position="1"/>
        <end position="48"/>
    </location>
</feature>
<protein>
    <submittedName>
        <fullName evidence="2">Uncharacterized protein</fullName>
    </submittedName>
</protein>
<accession>A0AAV3YE48</accession>
<comment type="caution">
    <text evidence="2">The sequence shown here is derived from an EMBL/GenBank/DDBJ whole genome shotgun (WGS) entry which is preliminary data.</text>
</comment>
<organism evidence="2 3">
    <name type="scientific">Plakobranchus ocellatus</name>
    <dbReference type="NCBI Taxonomy" id="259542"/>
    <lineage>
        <taxon>Eukaryota</taxon>
        <taxon>Metazoa</taxon>
        <taxon>Spiralia</taxon>
        <taxon>Lophotrochozoa</taxon>
        <taxon>Mollusca</taxon>
        <taxon>Gastropoda</taxon>
        <taxon>Heterobranchia</taxon>
        <taxon>Euthyneura</taxon>
        <taxon>Panpulmonata</taxon>
        <taxon>Sacoglossa</taxon>
        <taxon>Placobranchoidea</taxon>
        <taxon>Plakobranchidae</taxon>
        <taxon>Plakobranchus</taxon>
    </lineage>
</organism>
<name>A0AAV3YE48_9GAST</name>
<feature type="compositionally biased region" description="Basic residues" evidence="1">
    <location>
        <begin position="28"/>
        <end position="37"/>
    </location>
</feature>
<reference evidence="2 3" key="1">
    <citation type="journal article" date="2021" name="Elife">
        <title>Chloroplast acquisition without the gene transfer in kleptoplastic sea slugs, Plakobranchus ocellatus.</title>
        <authorList>
            <person name="Maeda T."/>
            <person name="Takahashi S."/>
            <person name="Yoshida T."/>
            <person name="Shimamura S."/>
            <person name="Takaki Y."/>
            <person name="Nagai Y."/>
            <person name="Toyoda A."/>
            <person name="Suzuki Y."/>
            <person name="Arimoto A."/>
            <person name="Ishii H."/>
            <person name="Satoh N."/>
            <person name="Nishiyama T."/>
            <person name="Hasebe M."/>
            <person name="Maruyama T."/>
            <person name="Minagawa J."/>
            <person name="Obokata J."/>
            <person name="Shigenobu S."/>
        </authorList>
    </citation>
    <scope>NUCLEOTIDE SEQUENCE [LARGE SCALE GENOMIC DNA]</scope>
</reference>
<dbReference type="AlphaFoldDB" id="A0AAV3YE48"/>
<proteinExistence type="predicted"/>